<evidence type="ECO:0000256" key="1">
    <source>
        <dbReference type="SAM" id="MobiDB-lite"/>
    </source>
</evidence>
<dbReference type="EMBL" id="CM007651">
    <property type="protein sequence ID" value="ONI33550.1"/>
    <property type="molecule type" value="Genomic_DNA"/>
</dbReference>
<dbReference type="Gramene" id="ONI33550">
    <property type="protein sequence ID" value="ONI33550"/>
    <property type="gene ID" value="PRUPE_1G431700"/>
</dbReference>
<dbReference type="HOGENOM" id="CLU_2311003_0_0_1"/>
<dbReference type="SUPFAM" id="SSF54495">
    <property type="entry name" value="UBC-like"/>
    <property type="match status" value="1"/>
</dbReference>
<dbReference type="PROSITE" id="PS50127">
    <property type="entry name" value="UBC_2"/>
    <property type="match status" value="1"/>
</dbReference>
<dbReference type="Proteomes" id="UP000006882">
    <property type="component" value="Chromosome G1"/>
</dbReference>
<protein>
    <recommendedName>
        <fullName evidence="2">UBC core domain-containing protein</fullName>
    </recommendedName>
</protein>
<evidence type="ECO:0000259" key="2">
    <source>
        <dbReference type="PROSITE" id="PS50127"/>
    </source>
</evidence>
<dbReference type="PANTHER" id="PTHR24067">
    <property type="entry name" value="UBIQUITIN-CONJUGATING ENZYME E2"/>
    <property type="match status" value="1"/>
</dbReference>
<evidence type="ECO:0000313" key="3">
    <source>
        <dbReference type="EMBL" id="ONI33550.1"/>
    </source>
</evidence>
<dbReference type="AlphaFoldDB" id="M5XFV7"/>
<gene>
    <name evidence="3" type="ORF">PRUPE_1G431700</name>
</gene>
<dbReference type="InterPro" id="IPR050113">
    <property type="entry name" value="Ub_conjugating_enzyme"/>
</dbReference>
<name>M5XFV7_PRUPE</name>
<accession>M5XFV7</accession>
<dbReference type="Pfam" id="PF00179">
    <property type="entry name" value="UQ_con"/>
    <property type="match status" value="1"/>
</dbReference>
<reference evidence="3 4" key="1">
    <citation type="journal article" date="2013" name="Nat. Genet.">
        <title>The high-quality draft genome of peach (Prunus persica) identifies unique patterns of genetic diversity, domestication and genome evolution.</title>
        <authorList>
            <consortium name="International Peach Genome Initiative"/>
            <person name="Verde I."/>
            <person name="Abbott A.G."/>
            <person name="Scalabrin S."/>
            <person name="Jung S."/>
            <person name="Shu S."/>
            <person name="Marroni F."/>
            <person name="Zhebentyayeva T."/>
            <person name="Dettori M.T."/>
            <person name="Grimwood J."/>
            <person name="Cattonaro F."/>
            <person name="Zuccolo A."/>
            <person name="Rossini L."/>
            <person name="Jenkins J."/>
            <person name="Vendramin E."/>
            <person name="Meisel L.A."/>
            <person name="Decroocq V."/>
            <person name="Sosinski B."/>
            <person name="Prochnik S."/>
            <person name="Mitros T."/>
            <person name="Policriti A."/>
            <person name="Cipriani G."/>
            <person name="Dondini L."/>
            <person name="Ficklin S."/>
            <person name="Goodstein D.M."/>
            <person name="Xuan P."/>
            <person name="Del Fabbro C."/>
            <person name="Aramini V."/>
            <person name="Copetti D."/>
            <person name="Gonzalez S."/>
            <person name="Horner D.S."/>
            <person name="Falchi R."/>
            <person name="Lucas S."/>
            <person name="Mica E."/>
            <person name="Maldonado J."/>
            <person name="Lazzari B."/>
            <person name="Bielenberg D."/>
            <person name="Pirona R."/>
            <person name="Miculan M."/>
            <person name="Barakat A."/>
            <person name="Testolin R."/>
            <person name="Stella A."/>
            <person name="Tartarini S."/>
            <person name="Tonutti P."/>
            <person name="Arus P."/>
            <person name="Orellana A."/>
            <person name="Wells C."/>
            <person name="Main D."/>
            <person name="Vizzotto G."/>
            <person name="Silva H."/>
            <person name="Salamini F."/>
            <person name="Schmutz J."/>
            <person name="Morgante M."/>
            <person name="Rokhsar D.S."/>
        </authorList>
    </citation>
    <scope>NUCLEOTIDE SEQUENCE [LARGE SCALE GENOMIC DNA]</scope>
    <source>
        <strain evidence="4">cv. Nemared</strain>
    </source>
</reference>
<feature type="region of interest" description="Disordered" evidence="1">
    <location>
        <begin position="1"/>
        <end position="33"/>
    </location>
</feature>
<dbReference type="Gene3D" id="3.10.110.10">
    <property type="entry name" value="Ubiquitin Conjugating Enzyme"/>
    <property type="match status" value="1"/>
</dbReference>
<sequence>MSGGIARGRLAEERKAWRKNHPHGFVAKPETGPDGAINLMIWQCIIPGKSSTDWEGGYFPLTLHFSEDYPSKPPKWVEASHYSEANPSRHSGFARSTQPC</sequence>
<evidence type="ECO:0000313" key="4">
    <source>
        <dbReference type="Proteomes" id="UP000006882"/>
    </source>
</evidence>
<keyword evidence="4" id="KW-1185">Reference proteome</keyword>
<feature type="domain" description="UBC core" evidence="2">
    <location>
        <begin position="5"/>
        <end position="100"/>
    </location>
</feature>
<dbReference type="InterPro" id="IPR000608">
    <property type="entry name" value="UBC"/>
</dbReference>
<dbReference type="InterPro" id="IPR016135">
    <property type="entry name" value="UBQ-conjugating_enzyme/RWD"/>
</dbReference>
<organism evidence="3 4">
    <name type="scientific">Prunus persica</name>
    <name type="common">Peach</name>
    <name type="synonym">Amygdalus persica</name>
    <dbReference type="NCBI Taxonomy" id="3760"/>
    <lineage>
        <taxon>Eukaryota</taxon>
        <taxon>Viridiplantae</taxon>
        <taxon>Streptophyta</taxon>
        <taxon>Embryophyta</taxon>
        <taxon>Tracheophyta</taxon>
        <taxon>Spermatophyta</taxon>
        <taxon>Magnoliopsida</taxon>
        <taxon>eudicotyledons</taxon>
        <taxon>Gunneridae</taxon>
        <taxon>Pentapetalae</taxon>
        <taxon>rosids</taxon>
        <taxon>fabids</taxon>
        <taxon>Rosales</taxon>
        <taxon>Rosaceae</taxon>
        <taxon>Amygdaloideae</taxon>
        <taxon>Amygdaleae</taxon>
        <taxon>Prunus</taxon>
    </lineage>
</organism>
<proteinExistence type="predicted"/>